<name>B7GH82_ANOFW</name>
<dbReference type="EMBL" id="CP000922">
    <property type="protein sequence ID" value="ACJ33243.1"/>
    <property type="molecule type" value="Genomic_DNA"/>
</dbReference>
<dbReference type="AlphaFoldDB" id="B7GH82"/>
<gene>
    <name evidence="1" type="ordered locus">Aflv_0865</name>
</gene>
<dbReference type="STRING" id="491915.Aflv_0865"/>
<dbReference type="Pfam" id="PF11116">
    <property type="entry name" value="DUF2624"/>
    <property type="match status" value="1"/>
</dbReference>
<proteinExistence type="predicted"/>
<evidence type="ECO:0000313" key="2">
    <source>
        <dbReference type="Proteomes" id="UP000000742"/>
    </source>
</evidence>
<protein>
    <submittedName>
        <fullName evidence="1">Uncharacterized conserved protein</fullName>
    </submittedName>
</protein>
<dbReference type="eggNOG" id="ENOG50330GA">
    <property type="taxonomic scope" value="Bacteria"/>
</dbReference>
<organism evidence="1 2">
    <name type="scientific">Anoxybacillus flavithermus (strain DSM 21510 / WK1)</name>
    <dbReference type="NCBI Taxonomy" id="491915"/>
    <lineage>
        <taxon>Bacteria</taxon>
        <taxon>Bacillati</taxon>
        <taxon>Bacillota</taxon>
        <taxon>Bacilli</taxon>
        <taxon>Bacillales</taxon>
        <taxon>Anoxybacillaceae</taxon>
        <taxon>Anoxybacillus</taxon>
    </lineage>
</organism>
<dbReference type="KEGG" id="afl:Aflv_0865"/>
<dbReference type="InterPro" id="IPR020277">
    <property type="entry name" value="DUF2624"/>
</dbReference>
<evidence type="ECO:0000313" key="1">
    <source>
        <dbReference type="EMBL" id="ACJ33243.1"/>
    </source>
</evidence>
<dbReference type="HOGENOM" id="CLU_168041_2_0_9"/>
<accession>B7GH82</accession>
<reference evidence="1 2" key="1">
    <citation type="journal article" date="2008" name="Genome Biol.">
        <title>Encapsulated in silica: genome, proteome and physiology of the thermophilic bacterium Anoxybacillus flavithermus WK1.</title>
        <authorList>
            <person name="Saw J.H."/>
            <person name="Mountain B.W."/>
            <person name="Feng L."/>
            <person name="Omelchenko M.V."/>
            <person name="Hou S."/>
            <person name="Saito J.A."/>
            <person name="Stott M.B."/>
            <person name="Li D."/>
            <person name="Zhao G."/>
            <person name="Wu J."/>
            <person name="Galperin M.Y."/>
            <person name="Koonin E.V."/>
            <person name="Makarova K.S."/>
            <person name="Wolf Y.I."/>
            <person name="Rigden D.J."/>
            <person name="Dunfield P.F."/>
            <person name="Wang L."/>
            <person name="Alam M."/>
        </authorList>
    </citation>
    <scope>NUCLEOTIDE SEQUENCE [LARGE SCALE GENOMIC DNA]</scope>
    <source>
        <strain evidence="2">DSM 21510 / WK1</strain>
    </source>
</reference>
<sequence length="117" mass="13785">MLSLHPNLPLHLFHYIIAHLPFPAHIVNKEGCHMNVYHKIVQHKMKSITANELMMYAKEYNVSLSPKDAETIVQMMREKTIDVFNEQARKNWIRELAHRTSPQIAKQANDLIRQFIQ</sequence>
<dbReference type="Proteomes" id="UP000000742">
    <property type="component" value="Chromosome"/>
</dbReference>